<name>A0A9X3TUW8_9BACL</name>
<dbReference type="NCBIfam" id="NF037981">
    <property type="entry name" value="NCS2_1"/>
    <property type="match status" value="1"/>
</dbReference>
<feature type="transmembrane region" description="Helical" evidence="7">
    <location>
        <begin position="109"/>
        <end position="128"/>
    </location>
</feature>
<accession>A0A9X3TUW8</accession>
<feature type="transmembrane region" description="Helical" evidence="7">
    <location>
        <begin position="404"/>
        <end position="423"/>
    </location>
</feature>
<evidence type="ECO:0000256" key="6">
    <source>
        <dbReference type="ARBA" id="ARBA00023136"/>
    </source>
</evidence>
<feature type="transmembrane region" description="Helical" evidence="7">
    <location>
        <begin position="194"/>
        <end position="215"/>
    </location>
</feature>
<comment type="caution">
    <text evidence="8">The sequence shown here is derived from an EMBL/GenBank/DDBJ whole genome shotgun (WGS) entry which is preliminary data.</text>
</comment>
<evidence type="ECO:0000313" key="8">
    <source>
        <dbReference type="EMBL" id="MDA5110273.1"/>
    </source>
</evidence>
<gene>
    <name evidence="8" type="ORF">O3V59_18045</name>
</gene>
<keyword evidence="4 7" id="KW-0812">Transmembrane</keyword>
<comment type="subcellular location">
    <subcellularLocation>
        <location evidence="1">Membrane</location>
        <topology evidence="1">Multi-pass membrane protein</topology>
    </subcellularLocation>
</comment>
<dbReference type="GO" id="GO:0005886">
    <property type="term" value="C:plasma membrane"/>
    <property type="evidence" value="ECO:0007669"/>
    <property type="project" value="TreeGrafter"/>
</dbReference>
<evidence type="ECO:0000256" key="7">
    <source>
        <dbReference type="SAM" id="Phobius"/>
    </source>
</evidence>
<evidence type="ECO:0000256" key="5">
    <source>
        <dbReference type="ARBA" id="ARBA00022989"/>
    </source>
</evidence>
<feature type="transmembrane region" description="Helical" evidence="7">
    <location>
        <begin position="347"/>
        <end position="365"/>
    </location>
</feature>
<keyword evidence="6 7" id="KW-0472">Membrane</keyword>
<evidence type="ECO:0000256" key="2">
    <source>
        <dbReference type="ARBA" id="ARBA00008821"/>
    </source>
</evidence>
<feature type="transmembrane region" description="Helical" evidence="7">
    <location>
        <begin position="140"/>
        <end position="162"/>
    </location>
</feature>
<dbReference type="Pfam" id="PF00860">
    <property type="entry name" value="Xan_ur_permease"/>
    <property type="match status" value="1"/>
</dbReference>
<dbReference type="GO" id="GO:0042907">
    <property type="term" value="F:xanthine transmembrane transporter activity"/>
    <property type="evidence" value="ECO:0007669"/>
    <property type="project" value="TreeGrafter"/>
</dbReference>
<dbReference type="Proteomes" id="UP001151071">
    <property type="component" value="Unassembled WGS sequence"/>
</dbReference>
<evidence type="ECO:0000256" key="3">
    <source>
        <dbReference type="ARBA" id="ARBA00022448"/>
    </source>
</evidence>
<dbReference type="PANTHER" id="PTHR42810:SF1">
    <property type="entry name" value="PURINE PERMEASE YWDJ-RELATED"/>
    <property type="match status" value="1"/>
</dbReference>
<feature type="transmembrane region" description="Helical" evidence="7">
    <location>
        <begin position="377"/>
        <end position="398"/>
    </location>
</feature>
<comment type="similarity">
    <text evidence="2">Belongs to the nucleobase:cation symporter-2 (NCS2) (TC 2.A.40) family.</text>
</comment>
<organism evidence="8 9">
    <name type="scientific">Brevibacillus thermoruber</name>
    <dbReference type="NCBI Taxonomy" id="33942"/>
    <lineage>
        <taxon>Bacteria</taxon>
        <taxon>Bacillati</taxon>
        <taxon>Bacillota</taxon>
        <taxon>Bacilli</taxon>
        <taxon>Bacillales</taxon>
        <taxon>Paenibacillaceae</taxon>
        <taxon>Brevibacillus</taxon>
    </lineage>
</organism>
<keyword evidence="9" id="KW-1185">Reference proteome</keyword>
<evidence type="ECO:0000313" key="9">
    <source>
        <dbReference type="Proteomes" id="UP001151071"/>
    </source>
</evidence>
<keyword evidence="5 7" id="KW-1133">Transmembrane helix</keyword>
<feature type="transmembrane region" description="Helical" evidence="7">
    <location>
        <begin position="15"/>
        <end position="37"/>
    </location>
</feature>
<dbReference type="AlphaFoldDB" id="A0A9X3TUW8"/>
<protein>
    <submittedName>
        <fullName evidence="8">Purine/pyrimidine permease</fullName>
    </submittedName>
</protein>
<evidence type="ECO:0000256" key="4">
    <source>
        <dbReference type="ARBA" id="ARBA00022692"/>
    </source>
</evidence>
<proteinExistence type="inferred from homology"/>
<dbReference type="PANTHER" id="PTHR42810">
    <property type="entry name" value="PURINE PERMEASE C1399.01C-RELATED"/>
    <property type="match status" value="1"/>
</dbReference>
<feature type="transmembrane region" description="Helical" evidence="7">
    <location>
        <begin position="242"/>
        <end position="265"/>
    </location>
</feature>
<sequence>MSYGLHERPPAGTTVLAALQWLIVTVSSSVAVPLAIGDVYGLRPDEISHLMQQTMFFIGLASFLQAWLGHRYPMMDGPAGLWWGIFIILAQIGSSVGMGPRLIGQSFQVGLILAGGLFLLFGMLGWISKIQRWFTPLVSGTYMVLLAVSLCSSIVTGMLGIGYRHAKEVHPGIALVSVLIVALVLVFLRSRRLASYAVLLGMSIGWGLYAVLGWTEPIRPSDEWMVLPTLFFWGEPKWDGGVILTSLLTGFVLLTNLVTSLSVVGKATRSEPTVQQYNRGGVFTGVSHILSGLAGVVGMIPLSLAAAVIQTTGMAARLPFMAAMAGMMVIGMLPSVSQFLAALPTPVAYAGMFIAYTQLLGFGIKDLASIRLDDRDITIGGSSLLVGIGVMFVPATAWQHLPSLASFLFGNGLLLGVMVCLLLEHVVFPRPAESEPTTEMQKDGRSA</sequence>
<feature type="transmembrane region" description="Helical" evidence="7">
    <location>
        <begin position="320"/>
        <end position="341"/>
    </location>
</feature>
<evidence type="ECO:0000256" key="1">
    <source>
        <dbReference type="ARBA" id="ARBA00004141"/>
    </source>
</evidence>
<feature type="transmembrane region" description="Helical" evidence="7">
    <location>
        <begin position="80"/>
        <end position="97"/>
    </location>
</feature>
<feature type="transmembrane region" description="Helical" evidence="7">
    <location>
        <begin position="49"/>
        <end position="68"/>
    </location>
</feature>
<feature type="transmembrane region" description="Helical" evidence="7">
    <location>
        <begin position="285"/>
        <end position="308"/>
    </location>
</feature>
<keyword evidence="3" id="KW-0813">Transport</keyword>
<feature type="transmembrane region" description="Helical" evidence="7">
    <location>
        <begin position="169"/>
        <end position="188"/>
    </location>
</feature>
<dbReference type="InterPro" id="IPR006043">
    <property type="entry name" value="NCS2"/>
</dbReference>
<dbReference type="RefSeq" id="WP_029097945.1">
    <property type="nucleotide sequence ID" value="NZ_JAPYYP010000028.1"/>
</dbReference>
<dbReference type="EMBL" id="JAPYYP010000028">
    <property type="protein sequence ID" value="MDA5110273.1"/>
    <property type="molecule type" value="Genomic_DNA"/>
</dbReference>
<reference evidence="8" key="1">
    <citation type="submission" date="2022-12" db="EMBL/GenBank/DDBJ databases">
        <title>Draft genome sequence of the thermophilic strain Brevibacillus thermoruber HT42, isolated from Los Humeros, Puebla, Mexico, with biotechnological potential.</title>
        <authorList>
            <person name="Lara Sanchez J."/>
            <person name="Solis Palacios R."/>
            <person name="Bustos Baena A.S."/>
            <person name="Ruz Baez A.E."/>
            <person name="Espinosa Luna G."/>
            <person name="Oliart Ros R.M."/>
        </authorList>
    </citation>
    <scope>NUCLEOTIDE SEQUENCE</scope>
    <source>
        <strain evidence="8">HT42</strain>
    </source>
</reference>